<keyword evidence="3" id="KW-1185">Reference proteome</keyword>
<evidence type="ECO:0000313" key="1">
    <source>
        <dbReference type="EMBL" id="KST65521.1"/>
    </source>
</evidence>
<dbReference type="AlphaFoldDB" id="A0A0V7ZNP5"/>
<dbReference type="EMBL" id="LMTZ01000107">
    <property type="protein sequence ID" value="KST65521.1"/>
    <property type="molecule type" value="Genomic_DNA"/>
</dbReference>
<gene>
    <name evidence="2" type="ORF">BC008_24255</name>
    <name evidence="1" type="ORF">BC008_42100</name>
</gene>
<evidence type="ECO:0000313" key="2">
    <source>
        <dbReference type="EMBL" id="KST66091.1"/>
    </source>
</evidence>
<accession>A0A0V7ZNP5</accession>
<evidence type="ECO:0000313" key="3">
    <source>
        <dbReference type="Proteomes" id="UP000053372"/>
    </source>
</evidence>
<name>A0A0V7ZNP5_9CYAN</name>
<organism evidence="2 3">
    <name type="scientific">Mastigocoleus testarum BC008</name>
    <dbReference type="NCBI Taxonomy" id="371196"/>
    <lineage>
        <taxon>Bacteria</taxon>
        <taxon>Bacillati</taxon>
        <taxon>Cyanobacteriota</taxon>
        <taxon>Cyanophyceae</taxon>
        <taxon>Nostocales</taxon>
        <taxon>Hapalosiphonaceae</taxon>
        <taxon>Mastigocoleus</taxon>
    </lineage>
</organism>
<sequence>MKDEQISKLLENIQIVRDKATEAIDILQYEESLNFEQLKDIYGRLELVCGKTIASQVFIEINLTGGCNCPACGEEKILINWDEGTVECQNSKCGYKW</sequence>
<protein>
    <submittedName>
        <fullName evidence="2">Uncharacterized protein</fullName>
    </submittedName>
</protein>
<dbReference type="OrthoDB" id="9806844at2"/>
<reference evidence="2 3" key="1">
    <citation type="journal article" date="2015" name="Genome Announc.">
        <title>Draft Genome of the Euendolithic (true boring) Cyanobacterium Mastigocoleus testarum strain BC008.</title>
        <authorList>
            <person name="Guida B.S."/>
            <person name="Garcia-Pichel F."/>
        </authorList>
    </citation>
    <scope>NUCLEOTIDE SEQUENCE [LARGE SCALE GENOMIC DNA]</scope>
    <source>
        <strain evidence="2 3">BC008</strain>
    </source>
</reference>
<dbReference type="RefSeq" id="WP_027845062.1">
    <property type="nucleotide sequence ID" value="NZ_LMTZ01000100.1"/>
</dbReference>
<dbReference type="EMBL" id="LMTZ01000100">
    <property type="protein sequence ID" value="KST66091.1"/>
    <property type="molecule type" value="Genomic_DNA"/>
</dbReference>
<proteinExistence type="predicted"/>
<comment type="caution">
    <text evidence="2">The sequence shown here is derived from an EMBL/GenBank/DDBJ whole genome shotgun (WGS) entry which is preliminary data.</text>
</comment>
<dbReference type="Proteomes" id="UP000053372">
    <property type="component" value="Unassembled WGS sequence"/>
</dbReference>